<dbReference type="InterPro" id="IPR022125">
    <property type="entry name" value="U3snoRNP10_N"/>
</dbReference>
<dbReference type="PANTHER" id="PTHR13457">
    <property type="entry name" value="BAP28"/>
    <property type="match status" value="1"/>
</dbReference>
<dbReference type="PANTHER" id="PTHR13457:SF1">
    <property type="entry name" value="HEAT REPEAT-CONTAINING PROTEIN 1"/>
    <property type="match status" value="1"/>
</dbReference>
<dbReference type="InterPro" id="IPR040191">
    <property type="entry name" value="UTP10"/>
</dbReference>
<dbReference type="Gene3D" id="1.25.10.10">
    <property type="entry name" value="Leucine-rich Repeat Variant"/>
    <property type="match status" value="1"/>
</dbReference>
<evidence type="ECO:0000313" key="3">
    <source>
        <dbReference type="EMBL" id="KAK5201973.1"/>
    </source>
</evidence>
<sequence length="634" mass="71147">MTTALQQQLAAIAASSTHQLDLKAQKTAHGKSLLFEPKVAANQSFDSIFQICQEGYQELCMLDPRFTPFAKSLFSEQSKGEERTQMTAKENEELDKVVESFLGLVGARLLLRPAVKALKWLVRRFRVHEYNTEFLILTFLPYHAAQIFSTLLSILPKKLSPAFKFLFPYINALQNPPRRTIVYTATHTPTFFSAFNQYILKISSSRHHSANILAFWASISIQAIDSMLDSARSGRASIQTRREEDVFLVVLPLLNDALAIRKIPELSIACYMIMTLLATKTDMEDKVIDTLMVAVVNSWSEDTLYHGLICLAHDAEKLVFGVALGALETSRESQARIALDVVEQILEARILEEQQTLIVIESMLLKAESYGHEPQDQLETPSKLGDVIVRMFESPRIGNLTRKVVKERNLNVEELEMKLKTVVRLVQEPVADTDGDVDMLESPQPTGESSFENVLSAIPTRMADETSFLGSMRLELVEDLARAFLTALPKEEYLERYTALPLLAKDQAYLQPTFFSFFIRIWCGDYPTLARIAALKVVVRALSGLNKDPLDPQALIPYIVAALGDEAISVRRAAAELAVVVHGCYRADAKDNKVAKDTKIWAYRDLYGQSTKDMSWLSGIEAYKLCALLIPSLE</sequence>
<dbReference type="InterPro" id="IPR011989">
    <property type="entry name" value="ARM-like"/>
</dbReference>
<dbReference type="Pfam" id="PF12397">
    <property type="entry name" value="U3snoRNP10"/>
    <property type="match status" value="1"/>
</dbReference>
<comment type="subunit">
    <text evidence="1">Component of the ribosomal small subunit (SSU) processome.</text>
</comment>
<evidence type="ECO:0000259" key="2">
    <source>
        <dbReference type="Pfam" id="PF12397"/>
    </source>
</evidence>
<keyword evidence="4" id="KW-1185">Reference proteome</keyword>
<keyword evidence="1" id="KW-0539">Nucleus</keyword>
<accession>A0ABR0LQS1</accession>
<keyword evidence="1" id="KW-0687">Ribonucleoprotein</keyword>
<evidence type="ECO:0000313" key="4">
    <source>
        <dbReference type="Proteomes" id="UP001357485"/>
    </source>
</evidence>
<comment type="similarity">
    <text evidence="1">Belongs to the HEATR1/UTP10 family.</text>
</comment>
<dbReference type="SUPFAM" id="SSF48371">
    <property type="entry name" value="ARM repeat"/>
    <property type="match status" value="1"/>
</dbReference>
<proteinExistence type="inferred from homology"/>
<reference evidence="3 4" key="1">
    <citation type="submission" date="2023-08" db="EMBL/GenBank/DDBJ databases">
        <title>Black Yeasts Isolated from many extreme environments.</title>
        <authorList>
            <person name="Coleine C."/>
            <person name="Stajich J.E."/>
            <person name="Selbmann L."/>
        </authorList>
    </citation>
    <scope>NUCLEOTIDE SEQUENCE [LARGE SCALE GENOMIC DNA]</scope>
    <source>
        <strain evidence="3 4">CCFEE 536</strain>
    </source>
</reference>
<dbReference type="Proteomes" id="UP001357485">
    <property type="component" value="Unassembled WGS sequence"/>
</dbReference>
<protein>
    <recommendedName>
        <fullName evidence="1">U3 small nucleolar RNA-associated protein 10</fullName>
    </recommendedName>
</protein>
<keyword evidence="1" id="KW-0698">rRNA processing</keyword>
<dbReference type="EMBL" id="JAVRRA010016441">
    <property type="protein sequence ID" value="KAK5201973.1"/>
    <property type="molecule type" value="Genomic_DNA"/>
</dbReference>
<keyword evidence="1" id="KW-0690">Ribosome biogenesis</keyword>
<evidence type="ECO:0000256" key="1">
    <source>
        <dbReference type="RuleBase" id="RU367065"/>
    </source>
</evidence>
<name>A0ABR0LQS1_9PEZI</name>
<comment type="caution">
    <text evidence="3">The sequence shown here is derived from an EMBL/GenBank/DDBJ whole genome shotgun (WGS) entry which is preliminary data.</text>
</comment>
<organism evidence="3 4">
    <name type="scientific">Cryomyces antarcticus</name>
    <dbReference type="NCBI Taxonomy" id="329879"/>
    <lineage>
        <taxon>Eukaryota</taxon>
        <taxon>Fungi</taxon>
        <taxon>Dikarya</taxon>
        <taxon>Ascomycota</taxon>
        <taxon>Pezizomycotina</taxon>
        <taxon>Dothideomycetes</taxon>
        <taxon>Dothideomycetes incertae sedis</taxon>
        <taxon>Cryomyces</taxon>
    </lineage>
</organism>
<comment type="function">
    <text evidence="1">Involved in nucleolar processing of pre-18S ribosomal RNA.</text>
</comment>
<gene>
    <name evidence="3" type="primary">UTP10_1</name>
    <name evidence="3" type="ORF">LTR16_000820</name>
</gene>
<dbReference type="InterPro" id="IPR016024">
    <property type="entry name" value="ARM-type_fold"/>
</dbReference>
<comment type="subcellular location">
    <subcellularLocation>
        <location evidence="1">Nucleus</location>
        <location evidence="1">Nucleolus</location>
    </subcellularLocation>
</comment>
<feature type="domain" description="U3 small nucleolar RNA-associated protein 10 N-terminal" evidence="2">
    <location>
        <begin position="249"/>
        <end position="313"/>
    </location>
</feature>